<protein>
    <submittedName>
        <fullName evidence="1">Uncharacterized protein</fullName>
    </submittedName>
</protein>
<dbReference type="STRING" id="1391627.SAMN05216464_103416"/>
<dbReference type="RefSeq" id="WP_091148536.1">
    <property type="nucleotide sequence ID" value="NZ_FNAI01000003.1"/>
</dbReference>
<organism evidence="1 2">
    <name type="scientific">Mucilaginibacter pineti</name>
    <dbReference type="NCBI Taxonomy" id="1391627"/>
    <lineage>
        <taxon>Bacteria</taxon>
        <taxon>Pseudomonadati</taxon>
        <taxon>Bacteroidota</taxon>
        <taxon>Sphingobacteriia</taxon>
        <taxon>Sphingobacteriales</taxon>
        <taxon>Sphingobacteriaceae</taxon>
        <taxon>Mucilaginibacter</taxon>
    </lineage>
</organism>
<evidence type="ECO:0000313" key="1">
    <source>
        <dbReference type="EMBL" id="SDE03667.1"/>
    </source>
</evidence>
<gene>
    <name evidence="1" type="ORF">SAMN05216464_103416</name>
</gene>
<accession>A0A1G6ZN82</accession>
<dbReference type="OrthoDB" id="7672517at2"/>
<dbReference type="EMBL" id="FNAI01000003">
    <property type="protein sequence ID" value="SDE03667.1"/>
    <property type="molecule type" value="Genomic_DNA"/>
</dbReference>
<dbReference type="AlphaFoldDB" id="A0A1G6ZN82"/>
<sequence>MNDLILTIVHGYDYPFLQPFFESLKKVAFKGDIVVFISETVSKATRAALKKNGVILIDYQTTHPYLTEYAHAFEAITPEASISNYRFILFLEYLLANQMKYKKVMMTDVRDVIFQRNPFLGVAEDKINVFLEDPVQTFRYSALNYQWSSAANGREVTDSYIDEVVSCAGFTIGGTDPVIAYLKHMKKKLEHHAKLPWAFDQGVHNGYVYAKKPAEMRVFANDDPFVATLGAYQPYHMNASAEVVNSKGEVYAVVHQYDRSGKLFSLIKQKYIGSRVLQKLKRIFYLVMP</sequence>
<dbReference type="Proteomes" id="UP000199072">
    <property type="component" value="Unassembled WGS sequence"/>
</dbReference>
<proteinExistence type="predicted"/>
<reference evidence="1 2" key="1">
    <citation type="submission" date="2016-10" db="EMBL/GenBank/DDBJ databases">
        <authorList>
            <person name="de Groot N.N."/>
        </authorList>
    </citation>
    <scope>NUCLEOTIDE SEQUENCE [LARGE SCALE GENOMIC DNA]</scope>
    <source>
        <strain evidence="1 2">47C3B</strain>
    </source>
</reference>
<keyword evidence="2" id="KW-1185">Reference proteome</keyword>
<name>A0A1G6ZN82_9SPHI</name>
<evidence type="ECO:0000313" key="2">
    <source>
        <dbReference type="Proteomes" id="UP000199072"/>
    </source>
</evidence>